<dbReference type="InterPro" id="IPR029006">
    <property type="entry name" value="ADF-H/Gelsolin-like_dom_sf"/>
</dbReference>
<feature type="compositionally biased region" description="Polar residues" evidence="1">
    <location>
        <begin position="755"/>
        <end position="778"/>
    </location>
</feature>
<feature type="compositionally biased region" description="Polar residues" evidence="1">
    <location>
        <begin position="855"/>
        <end position="867"/>
    </location>
</feature>
<feature type="compositionally biased region" description="Low complexity" evidence="1">
    <location>
        <begin position="816"/>
        <end position="830"/>
    </location>
</feature>
<feature type="compositionally biased region" description="Basic and acidic residues" evidence="1">
    <location>
        <begin position="35"/>
        <end position="53"/>
    </location>
</feature>
<evidence type="ECO:0000259" key="2">
    <source>
        <dbReference type="Pfam" id="PF13254"/>
    </source>
</evidence>
<feature type="compositionally biased region" description="Polar residues" evidence="1">
    <location>
        <begin position="211"/>
        <end position="224"/>
    </location>
</feature>
<dbReference type="Proteomes" id="UP000326924">
    <property type="component" value="Unassembled WGS sequence"/>
</dbReference>
<dbReference type="Pfam" id="PF25480">
    <property type="entry name" value="DUF7904"/>
    <property type="match status" value="1"/>
</dbReference>
<dbReference type="GO" id="GO:0005546">
    <property type="term" value="F:phosphatidylinositol-4,5-bisphosphate binding"/>
    <property type="evidence" value="ECO:0007669"/>
    <property type="project" value="TreeGrafter"/>
</dbReference>
<dbReference type="PANTHER" id="PTHR11977:SF133">
    <property type="entry name" value="DUF4045 DOMAIN-CONTAINING PROTEIN"/>
    <property type="match status" value="1"/>
</dbReference>
<feature type="domain" description="DUF4045" evidence="2">
    <location>
        <begin position="6"/>
        <end position="628"/>
    </location>
</feature>
<dbReference type="PANTHER" id="PTHR11977">
    <property type="entry name" value="VILLIN"/>
    <property type="match status" value="1"/>
</dbReference>
<feature type="compositionally biased region" description="Basic and acidic residues" evidence="1">
    <location>
        <begin position="483"/>
        <end position="493"/>
    </location>
</feature>
<feature type="domain" description="DUF7904" evidence="3">
    <location>
        <begin position="1062"/>
        <end position="1160"/>
    </location>
</feature>
<dbReference type="InterPro" id="IPR057226">
    <property type="entry name" value="DUF7904"/>
</dbReference>
<dbReference type="OrthoDB" id="6375767at2759"/>
<feature type="compositionally biased region" description="Polar residues" evidence="1">
    <location>
        <begin position="380"/>
        <end position="392"/>
    </location>
</feature>
<accession>A0A5J5EIB1</accession>
<keyword evidence="5" id="KW-1185">Reference proteome</keyword>
<feature type="compositionally biased region" description="Basic and acidic residues" evidence="1">
    <location>
        <begin position="318"/>
        <end position="330"/>
    </location>
</feature>
<feature type="compositionally biased region" description="Low complexity" evidence="1">
    <location>
        <begin position="928"/>
        <end position="939"/>
    </location>
</feature>
<dbReference type="InParanoid" id="A0A5J5EIB1"/>
<feature type="compositionally biased region" description="Basic and acidic residues" evidence="1">
    <location>
        <begin position="500"/>
        <end position="519"/>
    </location>
</feature>
<dbReference type="GO" id="GO:0051015">
    <property type="term" value="F:actin filament binding"/>
    <property type="evidence" value="ECO:0007669"/>
    <property type="project" value="InterPro"/>
</dbReference>
<dbReference type="GO" id="GO:0051014">
    <property type="term" value="P:actin filament severing"/>
    <property type="evidence" value="ECO:0007669"/>
    <property type="project" value="TreeGrafter"/>
</dbReference>
<dbReference type="InterPro" id="IPR007122">
    <property type="entry name" value="Villin/Gelsolin"/>
</dbReference>
<gene>
    <name evidence="4" type="ORF">FN846DRAFT_970874</name>
</gene>
<feature type="compositionally biased region" description="Basic residues" evidence="1">
    <location>
        <begin position="783"/>
        <end position="794"/>
    </location>
</feature>
<dbReference type="SUPFAM" id="SSF55753">
    <property type="entry name" value="Actin depolymerizing proteins"/>
    <property type="match status" value="3"/>
</dbReference>
<proteinExistence type="predicted"/>
<dbReference type="GO" id="GO:0005737">
    <property type="term" value="C:cytoplasm"/>
    <property type="evidence" value="ECO:0007669"/>
    <property type="project" value="TreeGrafter"/>
</dbReference>
<feature type="compositionally biased region" description="Polar residues" evidence="1">
    <location>
        <begin position="280"/>
        <end position="294"/>
    </location>
</feature>
<dbReference type="GO" id="GO:0051016">
    <property type="term" value="P:barbed-end actin filament capping"/>
    <property type="evidence" value="ECO:0007669"/>
    <property type="project" value="TreeGrafter"/>
</dbReference>
<name>A0A5J5EIB1_9PEZI</name>
<dbReference type="Pfam" id="PF13254">
    <property type="entry name" value="DUF4045"/>
    <property type="match status" value="1"/>
</dbReference>
<dbReference type="SMART" id="SM00262">
    <property type="entry name" value="GEL"/>
    <property type="match status" value="3"/>
</dbReference>
<feature type="compositionally biased region" description="Basic and acidic residues" evidence="1">
    <location>
        <begin position="344"/>
        <end position="353"/>
    </location>
</feature>
<evidence type="ECO:0000313" key="5">
    <source>
        <dbReference type="Proteomes" id="UP000326924"/>
    </source>
</evidence>
<evidence type="ECO:0000256" key="1">
    <source>
        <dbReference type="SAM" id="MobiDB-lite"/>
    </source>
</evidence>
<feature type="compositionally biased region" description="Basic and acidic residues" evidence="1">
    <location>
        <begin position="557"/>
        <end position="566"/>
    </location>
</feature>
<feature type="region of interest" description="Disordered" evidence="1">
    <location>
        <begin position="35"/>
        <end position="650"/>
    </location>
</feature>
<comment type="caution">
    <text evidence="4">The sequence shown here is derived from an EMBL/GenBank/DDBJ whole genome shotgun (WGS) entry which is preliminary data.</text>
</comment>
<feature type="compositionally biased region" description="Basic and acidic residues" evidence="1">
    <location>
        <begin position="587"/>
        <end position="597"/>
    </location>
</feature>
<feature type="region of interest" description="Disordered" evidence="1">
    <location>
        <begin position="735"/>
        <end position="946"/>
    </location>
</feature>
<evidence type="ECO:0000313" key="4">
    <source>
        <dbReference type="EMBL" id="KAA8895170.1"/>
    </source>
</evidence>
<dbReference type="GO" id="GO:0008154">
    <property type="term" value="P:actin polymerization or depolymerization"/>
    <property type="evidence" value="ECO:0007669"/>
    <property type="project" value="TreeGrafter"/>
</dbReference>
<reference evidence="4 5" key="1">
    <citation type="submission" date="2019-09" db="EMBL/GenBank/DDBJ databases">
        <title>Draft genome of the ectomycorrhizal ascomycete Sphaerosporella brunnea.</title>
        <authorList>
            <consortium name="DOE Joint Genome Institute"/>
            <person name="Benucci G.M."/>
            <person name="Marozzi G."/>
            <person name="Antonielli L."/>
            <person name="Sanchez S."/>
            <person name="Marco P."/>
            <person name="Wang X."/>
            <person name="Falini L.B."/>
            <person name="Barry K."/>
            <person name="Haridas S."/>
            <person name="Lipzen A."/>
            <person name="Labutti K."/>
            <person name="Grigoriev I.V."/>
            <person name="Murat C."/>
            <person name="Martin F."/>
            <person name="Albertini E."/>
            <person name="Donnini D."/>
            <person name="Bonito G."/>
        </authorList>
    </citation>
    <scope>NUCLEOTIDE SEQUENCE [LARGE SCALE GENOMIC DNA]</scope>
    <source>
        <strain evidence="4 5">Sb_GMNB300</strain>
    </source>
</reference>
<dbReference type="PRINTS" id="PR00597">
    <property type="entry name" value="GELSOLIN"/>
</dbReference>
<organism evidence="4 5">
    <name type="scientific">Sphaerosporella brunnea</name>
    <dbReference type="NCBI Taxonomy" id="1250544"/>
    <lineage>
        <taxon>Eukaryota</taxon>
        <taxon>Fungi</taxon>
        <taxon>Dikarya</taxon>
        <taxon>Ascomycota</taxon>
        <taxon>Pezizomycotina</taxon>
        <taxon>Pezizomycetes</taxon>
        <taxon>Pezizales</taxon>
        <taxon>Pyronemataceae</taxon>
        <taxon>Sphaerosporella</taxon>
    </lineage>
</organism>
<evidence type="ECO:0008006" key="6">
    <source>
        <dbReference type="Google" id="ProtNLM"/>
    </source>
</evidence>
<dbReference type="EMBL" id="VXIS01000284">
    <property type="protein sequence ID" value="KAA8895170.1"/>
    <property type="molecule type" value="Genomic_DNA"/>
</dbReference>
<protein>
    <recommendedName>
        <fullName evidence="6">DUF4045 domain-containing protein</fullName>
    </recommendedName>
</protein>
<dbReference type="GO" id="GO:0015629">
    <property type="term" value="C:actin cytoskeleton"/>
    <property type="evidence" value="ECO:0007669"/>
    <property type="project" value="TreeGrafter"/>
</dbReference>
<dbReference type="Gene3D" id="3.40.20.10">
    <property type="entry name" value="Severin"/>
    <property type="match status" value="3"/>
</dbReference>
<sequence>MEGNGEEVSDFLMRIRELGDKRDKEDEERARKLEAEILAGREARRARRDERARSLSPQKESPGGTPISLKSSISRPDTREGEDSSDQVDGSTGAALEKLAGKTTDATISGSEGSSGIDSARPAPVLSWQRRPKSIHGTYGLPKLSPTVSGADSFDSPEKSRAQIAASLGTKEPAWFRQTQERAATSGALRKAEDEGMANVPKTALPGMSPSGETSVLPSSTPEPQKQPPRTAYESLTSTRMVRSGSLKNDRFVASMAPGHEKSPSLASNSSGRFELDQLETLNRGTPMSPSQGRLSPDRERTPSPTKGFGGFVQSAMLKREGSVNKRWSREVTSPGHVRTKSAHAREMARDQESIMATRSRESTPTPEEVPDEPVKTETSFTRGRSNTTSEGLTKPSFYARRDSTPPASPTKTFEPKRWSPTKSSWLESALKKGTDNEPTLAPAKPLPPGKYGTTESLAYPKPSPTMHPKPLMMSSKPTRSLDALKKTSEKPPEAPTSAGKDKETPSKPAVADKPELFRRSTVSAASSSRPIDVLANKPALKPAGQVDFRGVLKPRPTTDKGDGKGELPFLNAMQRLKSTRTQNYKATDELKERILEGKANLNTTGGPQKSVRKDPLKESLISVRGSLRHSDNSPKTPTPSKPLFSPVDSKPSVALSFEKKVSAVEAKSSLIVEKKVLVTEPKPSLPLFEKRAPVLEPKPNPSPFEIRKAFAPGRIDMEKKVSSLADRFNPNLASLLQRGPPAVSSGNAFKAGSSEATTASIQSKDIGNENTPKSSGPLSHMTKGRARGPKRRAPTKEPLAVATSNSDSSLALPKPTYRSPSPVTRSPSPMARGPSPQPVETSKRATPSPELTRKPSSSSLQPVTPQKSDKPKPPTPAKSPLLRSTSASSLKENEKFLPGSATIKEEVTKTPPLIRTPSSQLLVREPSVGSLRSSSSPAPKEEPPVPVIKAISPIRLPKRDSDRKNFIVPGFLGLSTSEAMHDAEDSKPMPRLFSRTVTPLMEPEEPITDSGALDKDNALLLSQFFKGPAFRANKIDFDVMNILASSPAIATEKIKTAHFDVSDITGNGKLNPVPKEQQHVFFDESMYLCTHRFESAVGKQEVEVYLWSGAKVSESAIEDAQLFARKTARENEGKLVLVKQGRETPTFFQAIGGILVTRRGTRERSSVDSSYMLCGRNYSGGVAFDEVDMQVSSLCSGFPYVVCRKGGVYLWKGKGATQAEVGVARLVSFEISGGEVKECTEGDEPDDFFDVFGGYSELKSANYWNLRPSSKRYAARLFRMDLQAKSKVAEISPFCQDDLDPREIYVADAFFEFYIVIGSQSQSKREEFQAALQFTQEYAILSVSVEDRPFIPVSSVILGGAPREFKALFRTWDNAKMPTQWQPARKPSLRLIGLPQAMEAMNVPL</sequence>
<evidence type="ECO:0000259" key="3">
    <source>
        <dbReference type="Pfam" id="PF25480"/>
    </source>
</evidence>
<dbReference type="InterPro" id="IPR025118">
    <property type="entry name" value="DUF4045"/>
</dbReference>
<feature type="compositionally biased region" description="Low complexity" evidence="1">
    <location>
        <begin position="520"/>
        <end position="530"/>
    </location>
</feature>